<dbReference type="InterPro" id="IPR029058">
    <property type="entry name" value="AB_hydrolase_fold"/>
</dbReference>
<dbReference type="SUPFAM" id="SSF53474">
    <property type="entry name" value="alpha/beta-Hydrolases"/>
    <property type="match status" value="1"/>
</dbReference>
<organism evidence="4 5">
    <name type="scientific">Fusarium acutatum</name>
    <dbReference type="NCBI Taxonomy" id="78861"/>
    <lineage>
        <taxon>Eukaryota</taxon>
        <taxon>Fungi</taxon>
        <taxon>Dikarya</taxon>
        <taxon>Ascomycota</taxon>
        <taxon>Pezizomycotina</taxon>
        <taxon>Sordariomycetes</taxon>
        <taxon>Hypocreomycetidae</taxon>
        <taxon>Hypocreales</taxon>
        <taxon>Nectriaceae</taxon>
        <taxon>Fusarium</taxon>
        <taxon>Fusarium fujikuroi species complex</taxon>
    </lineage>
</organism>
<evidence type="ECO:0000313" key="5">
    <source>
        <dbReference type="Proteomes" id="UP000536711"/>
    </source>
</evidence>
<keyword evidence="5" id="KW-1185">Reference proteome</keyword>
<comment type="caution">
    <text evidence="4">The sequence shown here is derived from an EMBL/GenBank/DDBJ whole genome shotgun (WGS) entry which is preliminary data.</text>
</comment>
<dbReference type="AlphaFoldDB" id="A0A8H4JDM7"/>
<gene>
    <name evidence="4" type="ORF">FACUT_11154</name>
</gene>
<dbReference type="InterPro" id="IPR001375">
    <property type="entry name" value="Peptidase_S9_cat"/>
</dbReference>
<feature type="domain" description="Alpha/beta hydrolase fold-3" evidence="3">
    <location>
        <begin position="39"/>
        <end position="151"/>
    </location>
</feature>
<evidence type="ECO:0000259" key="2">
    <source>
        <dbReference type="Pfam" id="PF00326"/>
    </source>
</evidence>
<accession>A0A8H4JDM7</accession>
<sequence length="315" mass="34596">MDVREYVYSTVVGDVALKADVYYKSATNDAVKEAGPIVLVIYGGGFVSGSKAAMSKARLESLIHEFGFTVVVPDYRHCPTVSVFQGPVTDIHACFSWTCKELPALLSRDVGVSVDGGRVAVIGSSAGGTLALHLGSATPSPKTIVSYFPAVYLEDPFWHSPMEVFSQVPRFPQAFLDQVNSEGIVTSAPSSFKRVPDSPKPVPDFSRPRTAYLLSNLRDGTLFRNVVQDGDYKRVDPVELFSAKFPPTCFVHGTEDKMCLPRFSKTAYESLRSFGVDTELLIVDGEGHDFESSMSKDHPHFSVIRDSHRFIAERI</sequence>
<evidence type="ECO:0000256" key="1">
    <source>
        <dbReference type="ARBA" id="ARBA00022801"/>
    </source>
</evidence>
<dbReference type="InterPro" id="IPR050300">
    <property type="entry name" value="GDXG_lipolytic_enzyme"/>
</dbReference>
<reference evidence="4 5" key="1">
    <citation type="submission" date="2020-01" db="EMBL/GenBank/DDBJ databases">
        <title>Identification and distribution of gene clusters putatively required for synthesis of sphingolipid metabolism inhibitors in phylogenetically diverse species of the filamentous fungus Fusarium.</title>
        <authorList>
            <person name="Kim H.-S."/>
            <person name="Busman M."/>
            <person name="Brown D.W."/>
            <person name="Divon H."/>
            <person name="Uhlig S."/>
            <person name="Proctor R.H."/>
        </authorList>
    </citation>
    <scope>NUCLEOTIDE SEQUENCE [LARGE SCALE GENOMIC DNA]</scope>
    <source>
        <strain evidence="4 5">NRRL 13308</strain>
    </source>
</reference>
<name>A0A8H4JDM7_9HYPO</name>
<evidence type="ECO:0000259" key="3">
    <source>
        <dbReference type="Pfam" id="PF07859"/>
    </source>
</evidence>
<dbReference type="EMBL" id="JAADJF010000368">
    <property type="protein sequence ID" value="KAF4420531.1"/>
    <property type="molecule type" value="Genomic_DNA"/>
</dbReference>
<dbReference type="GO" id="GO:0008236">
    <property type="term" value="F:serine-type peptidase activity"/>
    <property type="evidence" value="ECO:0007669"/>
    <property type="project" value="InterPro"/>
</dbReference>
<proteinExistence type="predicted"/>
<dbReference type="OrthoDB" id="19653at2759"/>
<dbReference type="PANTHER" id="PTHR48081:SF3">
    <property type="entry name" value="ALPHA_BETA HYDROLASE FOLD-3 DOMAIN-CONTAINING PROTEIN"/>
    <property type="match status" value="1"/>
</dbReference>
<evidence type="ECO:0008006" key="6">
    <source>
        <dbReference type="Google" id="ProtNLM"/>
    </source>
</evidence>
<dbReference type="InterPro" id="IPR013094">
    <property type="entry name" value="AB_hydrolase_3"/>
</dbReference>
<protein>
    <recommendedName>
        <fullName evidence="6">Alpha/beta hydrolase fold-3 domain-containing protein</fullName>
    </recommendedName>
</protein>
<feature type="domain" description="Peptidase S9 prolyl oligopeptidase catalytic" evidence="2">
    <location>
        <begin position="231"/>
        <end position="296"/>
    </location>
</feature>
<dbReference type="Pfam" id="PF00326">
    <property type="entry name" value="Peptidase_S9"/>
    <property type="match status" value="1"/>
</dbReference>
<dbReference type="Proteomes" id="UP000536711">
    <property type="component" value="Unassembled WGS sequence"/>
</dbReference>
<evidence type="ECO:0000313" key="4">
    <source>
        <dbReference type="EMBL" id="KAF4420531.1"/>
    </source>
</evidence>
<keyword evidence="1" id="KW-0378">Hydrolase</keyword>
<dbReference type="GO" id="GO:0006508">
    <property type="term" value="P:proteolysis"/>
    <property type="evidence" value="ECO:0007669"/>
    <property type="project" value="InterPro"/>
</dbReference>
<dbReference type="Gene3D" id="3.40.50.1820">
    <property type="entry name" value="alpha/beta hydrolase"/>
    <property type="match status" value="1"/>
</dbReference>
<dbReference type="PANTHER" id="PTHR48081">
    <property type="entry name" value="AB HYDROLASE SUPERFAMILY PROTEIN C4A8.06C"/>
    <property type="match status" value="1"/>
</dbReference>
<dbReference type="Pfam" id="PF07859">
    <property type="entry name" value="Abhydrolase_3"/>
    <property type="match status" value="1"/>
</dbReference>